<reference evidence="2" key="1">
    <citation type="journal article" date="2019" name="Int. J. Syst. Evol. Microbiol.">
        <title>The Global Catalogue of Microorganisms (GCM) 10K type strain sequencing project: providing services to taxonomists for standard genome sequencing and annotation.</title>
        <authorList>
            <consortium name="The Broad Institute Genomics Platform"/>
            <consortium name="The Broad Institute Genome Sequencing Center for Infectious Disease"/>
            <person name="Wu L."/>
            <person name="Ma J."/>
        </authorList>
    </citation>
    <scope>NUCLEOTIDE SEQUENCE [LARGE SCALE GENOMIC DNA]</scope>
    <source>
        <strain evidence="2">CCUG 56029</strain>
    </source>
</reference>
<evidence type="ECO:0000313" key="1">
    <source>
        <dbReference type="EMBL" id="MFD1883498.1"/>
    </source>
</evidence>
<organism evidence="1 2">
    <name type="scientific">Paracoccus pacificus</name>
    <dbReference type="NCBI Taxonomy" id="1463598"/>
    <lineage>
        <taxon>Bacteria</taxon>
        <taxon>Pseudomonadati</taxon>
        <taxon>Pseudomonadota</taxon>
        <taxon>Alphaproteobacteria</taxon>
        <taxon>Rhodobacterales</taxon>
        <taxon>Paracoccaceae</taxon>
        <taxon>Paracoccus</taxon>
    </lineage>
</organism>
<dbReference type="EMBL" id="JBHUEN010000050">
    <property type="protein sequence ID" value="MFD1883498.1"/>
    <property type="molecule type" value="Genomic_DNA"/>
</dbReference>
<protein>
    <submittedName>
        <fullName evidence="1">Uncharacterized protein</fullName>
    </submittedName>
</protein>
<dbReference type="RefSeq" id="WP_379144940.1">
    <property type="nucleotide sequence ID" value="NZ_JBHUEN010000050.1"/>
</dbReference>
<dbReference type="Proteomes" id="UP001597213">
    <property type="component" value="Unassembled WGS sequence"/>
</dbReference>
<keyword evidence="2" id="KW-1185">Reference proteome</keyword>
<proteinExistence type="predicted"/>
<accession>A0ABW4RBF5</accession>
<gene>
    <name evidence="1" type="ORF">ACFSCT_17450</name>
</gene>
<name>A0ABW4RBF5_9RHOB</name>
<evidence type="ECO:0000313" key="2">
    <source>
        <dbReference type="Proteomes" id="UP001597213"/>
    </source>
</evidence>
<sequence>MKFLILFAMWFLLGRETLARTGRKTGTHIGSPLRFARNDALPDLAEAGLPIHRAKAESVPTMF</sequence>
<comment type="caution">
    <text evidence="1">The sequence shown here is derived from an EMBL/GenBank/DDBJ whole genome shotgun (WGS) entry which is preliminary data.</text>
</comment>